<sequence length="187" mass="19788">MPLFSQVGIGTVAPQSTLHVEGTFQVSDTNDVCDADKLAGIGPTGRVTNVIVGENLTLTGNVLSANTGNNNAFYKIATIPISTPFSNFTFNDFDMDISGVNNDVVIFRLVGATTNFSISGIIGGTDGRHIIIYNANNVNMKIDHLVGSLPQNQIDTLGPSTATSGIGTVELVYDGTLLKWIVVNIRD</sequence>
<organism evidence="1 2">
    <name type="scientific">Flavobacterium okayamense</name>
    <dbReference type="NCBI Taxonomy" id="2830782"/>
    <lineage>
        <taxon>Bacteria</taxon>
        <taxon>Pseudomonadati</taxon>
        <taxon>Bacteroidota</taxon>
        <taxon>Flavobacteriia</taxon>
        <taxon>Flavobacteriales</taxon>
        <taxon>Flavobacteriaceae</taxon>
        <taxon>Flavobacterium</taxon>
    </lineage>
</organism>
<accession>A0ABN6HXE7</accession>
<evidence type="ECO:0000313" key="2">
    <source>
        <dbReference type="Proteomes" id="UP000825258"/>
    </source>
</evidence>
<proteinExistence type="predicted"/>
<dbReference type="EMBL" id="AP024749">
    <property type="protein sequence ID" value="BCY29083.1"/>
    <property type="molecule type" value="Genomic_DNA"/>
</dbReference>
<gene>
    <name evidence="1" type="ORF">KK2020170_19510</name>
</gene>
<name>A0ABN6HXE7_9FLAO</name>
<evidence type="ECO:0000313" key="1">
    <source>
        <dbReference type="EMBL" id="BCY29083.1"/>
    </source>
</evidence>
<protein>
    <submittedName>
        <fullName evidence="1">Uncharacterized protein</fullName>
    </submittedName>
</protein>
<dbReference type="Proteomes" id="UP000825258">
    <property type="component" value="Chromosome"/>
</dbReference>
<reference evidence="1 2" key="1">
    <citation type="submission" date="2021-06" db="EMBL/GenBank/DDBJ databases">
        <title>Whole genome sequences of Flavobacterium sp. KK2020170 and assembly.</title>
        <authorList>
            <person name="Kitahara K."/>
            <person name="Miyoshi S."/>
            <person name="Uesaka K."/>
        </authorList>
    </citation>
    <scope>NUCLEOTIDE SEQUENCE [LARGE SCALE GENOMIC DNA]</scope>
    <source>
        <strain evidence="1 2">KK2020170</strain>
    </source>
</reference>
<keyword evidence="2" id="KW-1185">Reference proteome</keyword>